<gene>
    <name evidence="2" type="ORF">SAMN05421759_103242</name>
</gene>
<dbReference type="CDD" id="cd18774">
    <property type="entry name" value="PDC2_HK_sensor"/>
    <property type="match status" value="1"/>
</dbReference>
<dbReference type="AlphaFoldDB" id="A0A1N7LXE1"/>
<dbReference type="EMBL" id="FTOQ01000003">
    <property type="protein sequence ID" value="SIS78515.1"/>
    <property type="molecule type" value="Genomic_DNA"/>
</dbReference>
<dbReference type="Gene3D" id="3.30.450.20">
    <property type="entry name" value="PAS domain"/>
    <property type="match status" value="1"/>
</dbReference>
<evidence type="ECO:0008006" key="4">
    <source>
        <dbReference type="Google" id="ProtNLM"/>
    </source>
</evidence>
<proteinExistence type="predicted"/>
<dbReference type="Proteomes" id="UP000186684">
    <property type="component" value="Unassembled WGS sequence"/>
</dbReference>
<keyword evidence="1" id="KW-0472">Membrane</keyword>
<sequence>MTDSRKRQRKDPRAVLPKLTLAGATYAFVIVTALSILIGSALLFFPRSDRLLDTALDGAVRVRSDAVAEIFAKSLHDDWIDLEQLAMDIPGTSEEGLRGLMEGVQGDGQRVSWVGYAGTNGIVKAGSGGDFVGENVSDRAWFRNGIRGGFARDVHEPLLLARRDRGTVQEDPLRLLDLARPVRDAEGDIVGVVAMHISFGWAERAVTETARILGIDAYLISANGEVIVASDGGRPTPAELEILRTARAGDQSSGRETWPDGEDYFSSLVSSVGYGDLPSLGWRLVGRIPAAAFQPTIADLRGTILVTGIGLVSILVLFTSLFVIFFARPFSSLGSVSQKIADGAPAYPPEYRATREAAQISAALARLQKLRVNDRRN</sequence>
<evidence type="ECO:0000256" key="1">
    <source>
        <dbReference type="SAM" id="Phobius"/>
    </source>
</evidence>
<keyword evidence="1" id="KW-0812">Transmembrane</keyword>
<accession>A0A1N7LXE1</accession>
<organism evidence="2 3">
    <name type="scientific">Roseivivax lentus</name>
    <dbReference type="NCBI Taxonomy" id="633194"/>
    <lineage>
        <taxon>Bacteria</taxon>
        <taxon>Pseudomonadati</taxon>
        <taxon>Pseudomonadota</taxon>
        <taxon>Alphaproteobacteria</taxon>
        <taxon>Rhodobacterales</taxon>
        <taxon>Roseobacteraceae</taxon>
        <taxon>Roseivivax</taxon>
    </lineage>
</organism>
<reference evidence="3" key="1">
    <citation type="submission" date="2017-01" db="EMBL/GenBank/DDBJ databases">
        <authorList>
            <person name="Varghese N."/>
            <person name="Submissions S."/>
        </authorList>
    </citation>
    <scope>NUCLEOTIDE SEQUENCE [LARGE SCALE GENOMIC DNA]</scope>
    <source>
        <strain evidence="3">DSM 29430</strain>
    </source>
</reference>
<evidence type="ECO:0000313" key="2">
    <source>
        <dbReference type="EMBL" id="SIS78515.1"/>
    </source>
</evidence>
<keyword evidence="1" id="KW-1133">Transmembrane helix</keyword>
<evidence type="ECO:0000313" key="3">
    <source>
        <dbReference type="Proteomes" id="UP000186684"/>
    </source>
</evidence>
<dbReference type="STRING" id="633194.SAMN05421759_103242"/>
<protein>
    <recommendedName>
        <fullName evidence="4">Cache domain-containing protein</fullName>
    </recommendedName>
</protein>
<feature type="transmembrane region" description="Helical" evidence="1">
    <location>
        <begin position="21"/>
        <end position="45"/>
    </location>
</feature>
<name>A0A1N7LXE1_9RHOB</name>
<feature type="transmembrane region" description="Helical" evidence="1">
    <location>
        <begin position="304"/>
        <end position="327"/>
    </location>
</feature>
<keyword evidence="3" id="KW-1185">Reference proteome</keyword>